<name>A0A1Y3MHA9_9BACI</name>
<organism evidence="1 2">
    <name type="scientific">Bacillus pseudomycoides</name>
    <dbReference type="NCBI Taxonomy" id="64104"/>
    <lineage>
        <taxon>Bacteria</taxon>
        <taxon>Bacillati</taxon>
        <taxon>Bacillota</taxon>
        <taxon>Bacilli</taxon>
        <taxon>Bacillales</taxon>
        <taxon>Bacillaceae</taxon>
        <taxon>Bacillus</taxon>
        <taxon>Bacillus cereus group</taxon>
    </lineage>
</organism>
<gene>
    <name evidence="1" type="ORF">BW425_06510</name>
</gene>
<accession>A0A1Y3MHA9</accession>
<comment type="caution">
    <text evidence="1">The sequence shown here is derived from an EMBL/GenBank/DDBJ whole genome shotgun (WGS) entry which is preliminary data.</text>
</comment>
<dbReference type="EMBL" id="MWPX01000004">
    <property type="protein sequence ID" value="OUM49827.1"/>
    <property type="molecule type" value="Genomic_DNA"/>
</dbReference>
<evidence type="ECO:0000313" key="1">
    <source>
        <dbReference type="EMBL" id="OUM49827.1"/>
    </source>
</evidence>
<reference evidence="1 2" key="1">
    <citation type="submission" date="2017-02" db="EMBL/GenBank/DDBJ databases">
        <title>Bacillus pseudomycoides isolate FSL K6-0042.</title>
        <authorList>
            <person name="Kovac J."/>
        </authorList>
    </citation>
    <scope>NUCLEOTIDE SEQUENCE [LARGE SCALE GENOMIC DNA]</scope>
    <source>
        <strain evidence="1 2">FSL K6-0042</strain>
    </source>
</reference>
<protein>
    <submittedName>
        <fullName evidence="1">Uncharacterized protein</fullName>
    </submittedName>
</protein>
<dbReference type="Proteomes" id="UP000195321">
    <property type="component" value="Unassembled WGS sequence"/>
</dbReference>
<proteinExistence type="predicted"/>
<dbReference type="AlphaFoldDB" id="A0A1Y3MHA9"/>
<evidence type="ECO:0000313" key="2">
    <source>
        <dbReference type="Proteomes" id="UP000195321"/>
    </source>
</evidence>
<sequence>MKLYEYNLKNRHKTQSLGGREQLAIHRSGQNLFLPRATLKQREKTSSDHFLLYITGDFMLKNQNRFIYL</sequence>